<name>A0A7S1KU76_9EUKA</name>
<feature type="compositionally biased region" description="Basic and acidic residues" evidence="1">
    <location>
        <begin position="559"/>
        <end position="580"/>
    </location>
</feature>
<feature type="domain" description="LNS2/PITP" evidence="2">
    <location>
        <begin position="156"/>
        <end position="316"/>
    </location>
</feature>
<dbReference type="InterPro" id="IPR013209">
    <property type="entry name" value="LNS2"/>
</dbReference>
<evidence type="ECO:0000256" key="1">
    <source>
        <dbReference type="SAM" id="MobiDB-lite"/>
    </source>
</evidence>
<feature type="compositionally biased region" description="Polar residues" evidence="1">
    <location>
        <begin position="481"/>
        <end position="501"/>
    </location>
</feature>
<feature type="compositionally biased region" description="Basic residues" evidence="1">
    <location>
        <begin position="505"/>
        <end position="521"/>
    </location>
</feature>
<dbReference type="InterPro" id="IPR026058">
    <property type="entry name" value="LIPIN"/>
</dbReference>
<dbReference type="Pfam" id="PF08235">
    <property type="entry name" value="LNS2"/>
    <property type="match status" value="1"/>
</dbReference>
<dbReference type="InterPro" id="IPR036412">
    <property type="entry name" value="HAD-like_sf"/>
</dbReference>
<accession>A0A7S1KU76</accession>
<dbReference type="InterPro" id="IPR031315">
    <property type="entry name" value="LNS2/PITP"/>
</dbReference>
<reference evidence="3" key="1">
    <citation type="submission" date="2021-01" db="EMBL/GenBank/DDBJ databases">
        <authorList>
            <person name="Corre E."/>
            <person name="Pelletier E."/>
            <person name="Niang G."/>
            <person name="Scheremetjew M."/>
            <person name="Finn R."/>
            <person name="Kale V."/>
            <person name="Holt S."/>
            <person name="Cochrane G."/>
            <person name="Meng A."/>
            <person name="Brown T."/>
            <person name="Cohen L."/>
        </authorList>
    </citation>
    <scope>NUCLEOTIDE SEQUENCE</scope>
    <source>
        <strain evidence="3">WS</strain>
    </source>
</reference>
<proteinExistence type="predicted"/>
<dbReference type="GO" id="GO:0008195">
    <property type="term" value="F:phosphatidate phosphatase activity"/>
    <property type="evidence" value="ECO:0007669"/>
    <property type="project" value="TreeGrafter"/>
</dbReference>
<evidence type="ECO:0000313" key="3">
    <source>
        <dbReference type="EMBL" id="CAD9086234.1"/>
    </source>
</evidence>
<dbReference type="SMART" id="SM00775">
    <property type="entry name" value="LNS2"/>
    <property type="match status" value="1"/>
</dbReference>
<feature type="region of interest" description="Disordered" evidence="1">
    <location>
        <begin position="433"/>
        <end position="580"/>
    </location>
</feature>
<dbReference type="AlphaFoldDB" id="A0A7S1KU76"/>
<feature type="compositionally biased region" description="Basic residues" evidence="1">
    <location>
        <begin position="453"/>
        <end position="469"/>
    </location>
</feature>
<sequence>MSACDVIFVKRESVIVTSPILVRYKHKAKERHDDIYLHVKDEQKDEWLNTGIQLELLTQRHHLQMHGQHTEEKAKELGKQIEKAAVEKKTRFVDKWMQNISKNTSALESLMVHRNSQKLFEILENLGSDRFEISFRGENLPEISAHGYYWSAHEKVVISDVDGTISRSDLLGHLMPRLGLGLNWRHPGVVRNSRALAANGYKLIYLTARPISMASLTKKYICGLRQDNEEKSPMPFGPVLTTPYHMLNSFAVEVVIQQPHVFKIQLMRSVAKLFDKGHGICAAFGNKNTDESAYATFIDDSSKIFTINARGQLRTASNQTYKGYGGLADQVQNLFPNLHPKELADEEEKVPVKEEVALPDTDKAEKKDIQLKETQGETSLEKYAEDDACIVKKVIRKVKGNAELGAIASKQIGVATFSAISNASEKLLNKIMTSDDEEDEKRSSDAESAGSTGKKHFKFAKRRQQKRRSSLSSIKSDQQSVQSDTASEESLTPGSATSTSSFHDHVRKTAHATKNIGKKGISKTLSGISKGSKAVAQKCQIKAHTAQRVQRKLSGTEDGEAKVKETEEGIKVEEPVTGKA</sequence>
<dbReference type="SUPFAM" id="SSF56784">
    <property type="entry name" value="HAD-like"/>
    <property type="match status" value="1"/>
</dbReference>
<feature type="compositionally biased region" description="Low complexity" evidence="1">
    <location>
        <begin position="470"/>
        <end position="480"/>
    </location>
</feature>
<evidence type="ECO:0000259" key="2">
    <source>
        <dbReference type="SMART" id="SM00775"/>
    </source>
</evidence>
<protein>
    <recommendedName>
        <fullName evidence="2">LNS2/PITP domain-containing protein</fullName>
    </recommendedName>
</protein>
<dbReference type="PANTHER" id="PTHR12181:SF12">
    <property type="entry name" value="PHOSPHATIDATE PHOSPHATASE"/>
    <property type="match status" value="1"/>
</dbReference>
<organism evidence="3">
    <name type="scientific">Percolomonas cosmopolitus</name>
    <dbReference type="NCBI Taxonomy" id="63605"/>
    <lineage>
        <taxon>Eukaryota</taxon>
        <taxon>Discoba</taxon>
        <taxon>Heterolobosea</taxon>
        <taxon>Tetramitia</taxon>
        <taxon>Eutetramitia</taxon>
        <taxon>Percolomonadidae</taxon>
        <taxon>Percolomonas</taxon>
    </lineage>
</organism>
<dbReference type="PANTHER" id="PTHR12181">
    <property type="entry name" value="LIPIN"/>
    <property type="match status" value="1"/>
</dbReference>
<dbReference type="EMBL" id="HBGD01011476">
    <property type="protein sequence ID" value="CAD9086234.1"/>
    <property type="molecule type" value="Transcribed_RNA"/>
</dbReference>
<gene>
    <name evidence="3" type="ORF">PCOS0759_LOCUS9488</name>
</gene>